<reference evidence="10" key="1">
    <citation type="journal article" date="2015" name="Nature">
        <title>Complex archaea that bridge the gap between prokaryotes and eukaryotes.</title>
        <authorList>
            <person name="Spang A."/>
            <person name="Saw J.H."/>
            <person name="Jorgensen S.L."/>
            <person name="Zaremba-Niedzwiedzka K."/>
            <person name="Martijn J."/>
            <person name="Lind A.E."/>
            <person name="van Eijk R."/>
            <person name="Schleper C."/>
            <person name="Guy L."/>
            <person name="Ettema T.J."/>
        </authorList>
    </citation>
    <scope>NUCLEOTIDE SEQUENCE</scope>
</reference>
<dbReference type="AlphaFoldDB" id="A0A0F9WZB0"/>
<dbReference type="InterPro" id="IPR016066">
    <property type="entry name" value="A-D-PHexomutase_CS"/>
</dbReference>
<keyword evidence="3" id="KW-0597">Phosphoprotein</keyword>
<keyword evidence="4" id="KW-0479">Metal-binding</keyword>
<feature type="domain" description="Alpha-D-phosphohexomutase alpha/beta/alpha" evidence="7">
    <location>
        <begin position="7"/>
        <end position="138"/>
    </location>
</feature>
<dbReference type="PRINTS" id="PR00509">
    <property type="entry name" value="PGMPMM"/>
</dbReference>
<keyword evidence="5" id="KW-0460">Magnesium</keyword>
<dbReference type="SUPFAM" id="SSF55957">
    <property type="entry name" value="Phosphoglucomutase, C-terminal domain"/>
    <property type="match status" value="1"/>
</dbReference>
<dbReference type="GO" id="GO:0005975">
    <property type="term" value="P:carbohydrate metabolic process"/>
    <property type="evidence" value="ECO:0007669"/>
    <property type="project" value="InterPro"/>
</dbReference>
<dbReference type="PROSITE" id="PS00710">
    <property type="entry name" value="PGM_PMM"/>
    <property type="match status" value="1"/>
</dbReference>
<evidence type="ECO:0000256" key="3">
    <source>
        <dbReference type="ARBA" id="ARBA00022553"/>
    </source>
</evidence>
<dbReference type="PANTHER" id="PTHR43771:SF2">
    <property type="entry name" value="PHOSPHOMANNOMUTASE_PHOSPHOGLUCOMUTASE"/>
    <property type="match status" value="1"/>
</dbReference>
<dbReference type="Gene3D" id="3.30.310.50">
    <property type="entry name" value="Alpha-D-phosphohexomutase, C-terminal domain"/>
    <property type="match status" value="1"/>
</dbReference>
<feature type="domain" description="Alpha-D-phosphohexomutase alpha/beta/alpha" evidence="8">
    <location>
        <begin position="156"/>
        <end position="252"/>
    </location>
</feature>
<evidence type="ECO:0000256" key="2">
    <source>
        <dbReference type="ARBA" id="ARBA00010231"/>
    </source>
</evidence>
<evidence type="ECO:0000256" key="1">
    <source>
        <dbReference type="ARBA" id="ARBA00001946"/>
    </source>
</evidence>
<dbReference type="Pfam" id="PF02880">
    <property type="entry name" value="PGM_PMM_III"/>
    <property type="match status" value="1"/>
</dbReference>
<evidence type="ECO:0000256" key="6">
    <source>
        <dbReference type="ARBA" id="ARBA00023235"/>
    </source>
</evidence>
<dbReference type="InterPro" id="IPR036900">
    <property type="entry name" value="A-D-PHexomutase_C_sf"/>
</dbReference>
<accession>A0A0F9WZB0</accession>
<dbReference type="Pfam" id="PF02879">
    <property type="entry name" value="PGM_PMM_II"/>
    <property type="match status" value="1"/>
</dbReference>
<dbReference type="CDD" id="cd03089">
    <property type="entry name" value="PMM_PGM"/>
    <property type="match status" value="1"/>
</dbReference>
<evidence type="ECO:0000259" key="8">
    <source>
        <dbReference type="Pfam" id="PF02879"/>
    </source>
</evidence>
<evidence type="ECO:0000256" key="4">
    <source>
        <dbReference type="ARBA" id="ARBA00022723"/>
    </source>
</evidence>
<dbReference type="InterPro" id="IPR016055">
    <property type="entry name" value="A-D-PHexomutase_a/b/a-I/II/III"/>
</dbReference>
<organism evidence="10">
    <name type="scientific">marine sediment metagenome</name>
    <dbReference type="NCBI Taxonomy" id="412755"/>
    <lineage>
        <taxon>unclassified sequences</taxon>
        <taxon>metagenomes</taxon>
        <taxon>ecological metagenomes</taxon>
    </lineage>
</organism>
<comment type="caution">
    <text evidence="10">The sequence shown here is derived from an EMBL/GenBank/DDBJ whole genome shotgun (WGS) entry which is preliminary data.</text>
</comment>
<feature type="domain" description="Alpha-D-phosphohexomutase alpha/beta/alpha" evidence="9">
    <location>
        <begin position="258"/>
        <end position="366"/>
    </location>
</feature>
<sequence>MKINPYIFRGYDLRGIVNKDLNSEIVEHIGKAYGAFLQRRGIKKGVISYDSRATSPQYSEAIIKGLNWAGIDIVDIGMNLIGTFYWSQYYLDCKGGVYVTASHNPAEYNGFKLAIDFSETLVSESIQELRRIVENEDYKQADTPGKAEKQDIRQAYFADLLKRLPISKEFKVIVDPSCSTAGVIAPDLLRRTGCKVVESNCELDSSFPLGAPDPTGLTVAQRLRERVLQEKGDIGFSYDADGDRIGIVDDKGNIIWNDVLVALFAIDVLNDYPGATIMYNTLCSKVVEETILNHGGKPFMWRTGHSFLKKKNQEIKAAFIGELSGHFFFSADFYNHDDGLYSTLRLLKYLAKTNQSLSNAIDSLPKYISSPEIKIYCADEKKVALMEKISLVLKKDFPEAKVIDDERAGDGIRLDFTNEMFVIRYSQNAPYLTVKFEAKTGNRYNYLKNYINKLLHSYEEINWNSKINLNLKALEE</sequence>
<evidence type="ECO:0000256" key="5">
    <source>
        <dbReference type="ARBA" id="ARBA00022842"/>
    </source>
</evidence>
<dbReference type="InterPro" id="IPR005845">
    <property type="entry name" value="A-D-PHexomutase_a/b/a-II"/>
</dbReference>
<name>A0A0F9WZB0_9ZZZZ</name>
<dbReference type="Pfam" id="PF02878">
    <property type="entry name" value="PGM_PMM_I"/>
    <property type="match status" value="1"/>
</dbReference>
<proteinExistence type="inferred from homology"/>
<keyword evidence="6" id="KW-0413">Isomerase</keyword>
<dbReference type="EMBL" id="LAZR01000100">
    <property type="protein sequence ID" value="KKN91796.1"/>
    <property type="molecule type" value="Genomic_DNA"/>
</dbReference>
<evidence type="ECO:0000259" key="7">
    <source>
        <dbReference type="Pfam" id="PF02878"/>
    </source>
</evidence>
<comment type="similarity">
    <text evidence="2">Belongs to the phosphohexose mutase family.</text>
</comment>
<evidence type="ECO:0000259" key="9">
    <source>
        <dbReference type="Pfam" id="PF02880"/>
    </source>
</evidence>
<evidence type="ECO:0008006" key="11">
    <source>
        <dbReference type="Google" id="ProtNLM"/>
    </source>
</evidence>
<dbReference type="InterPro" id="IPR005846">
    <property type="entry name" value="A-D-PHexomutase_a/b/a-III"/>
</dbReference>
<dbReference type="GO" id="GO:0000287">
    <property type="term" value="F:magnesium ion binding"/>
    <property type="evidence" value="ECO:0007669"/>
    <property type="project" value="InterPro"/>
</dbReference>
<evidence type="ECO:0000313" key="10">
    <source>
        <dbReference type="EMBL" id="KKN91796.1"/>
    </source>
</evidence>
<dbReference type="InterPro" id="IPR005844">
    <property type="entry name" value="A-D-PHexomutase_a/b/a-I"/>
</dbReference>
<dbReference type="PANTHER" id="PTHR43771">
    <property type="entry name" value="PHOSPHOMANNOMUTASE"/>
    <property type="match status" value="1"/>
</dbReference>
<gene>
    <name evidence="10" type="ORF">LCGC14_0214690</name>
</gene>
<dbReference type="SUPFAM" id="SSF53738">
    <property type="entry name" value="Phosphoglucomutase, first 3 domains"/>
    <property type="match status" value="3"/>
</dbReference>
<comment type="cofactor">
    <cofactor evidence="1">
        <name>Mg(2+)</name>
        <dbReference type="ChEBI" id="CHEBI:18420"/>
    </cofactor>
</comment>
<dbReference type="Gene3D" id="3.40.120.10">
    <property type="entry name" value="Alpha-D-Glucose-1,6-Bisphosphate, subunit A, domain 3"/>
    <property type="match status" value="3"/>
</dbReference>
<dbReference type="GO" id="GO:0016868">
    <property type="term" value="F:intramolecular phosphotransferase activity"/>
    <property type="evidence" value="ECO:0007669"/>
    <property type="project" value="InterPro"/>
</dbReference>
<protein>
    <recommendedName>
        <fullName evidence="11">Phosphomannomutase</fullName>
    </recommendedName>
</protein>
<dbReference type="InterPro" id="IPR005841">
    <property type="entry name" value="Alpha-D-phosphohexomutase_SF"/>
</dbReference>